<evidence type="ECO:0000313" key="2">
    <source>
        <dbReference type="Proteomes" id="UP000249066"/>
    </source>
</evidence>
<sequence length="66" mass="7220">MDVRYVLTGQRSAESGAGDEASKLLNAFHALTPSMKRAAVAILETLREESKTDRTLHQSASEYRPG</sequence>
<name>A0A2W4ZYN9_9SPHN</name>
<dbReference type="AlphaFoldDB" id="A0A2W4ZYN9"/>
<protein>
    <submittedName>
        <fullName evidence="1">Uncharacterized protein</fullName>
    </submittedName>
</protein>
<organism evidence="1 2">
    <name type="scientific">Sphingomonas sanxanigenens</name>
    <dbReference type="NCBI Taxonomy" id="397260"/>
    <lineage>
        <taxon>Bacteria</taxon>
        <taxon>Pseudomonadati</taxon>
        <taxon>Pseudomonadota</taxon>
        <taxon>Alphaproteobacteria</taxon>
        <taxon>Sphingomonadales</taxon>
        <taxon>Sphingomonadaceae</taxon>
        <taxon>Sphingomonas</taxon>
    </lineage>
</organism>
<gene>
    <name evidence="1" type="ORF">DI623_14805</name>
</gene>
<comment type="caution">
    <text evidence="1">The sequence shown here is derived from an EMBL/GenBank/DDBJ whole genome shotgun (WGS) entry which is preliminary data.</text>
</comment>
<proteinExistence type="predicted"/>
<reference evidence="1 2" key="1">
    <citation type="submission" date="2017-08" db="EMBL/GenBank/DDBJ databases">
        <title>Infants hospitalized years apart are colonized by the same room-sourced microbial strains.</title>
        <authorList>
            <person name="Brooks B."/>
            <person name="Olm M.R."/>
            <person name="Firek B.A."/>
            <person name="Baker R."/>
            <person name="Thomas B.C."/>
            <person name="Morowitz M.J."/>
            <person name="Banfield J.F."/>
        </authorList>
    </citation>
    <scope>NUCLEOTIDE SEQUENCE [LARGE SCALE GENOMIC DNA]</scope>
    <source>
        <strain evidence="1">S2_018_000_R2_101</strain>
    </source>
</reference>
<dbReference type="EMBL" id="QFNN01000133">
    <property type="protein sequence ID" value="PZO87420.1"/>
    <property type="molecule type" value="Genomic_DNA"/>
</dbReference>
<dbReference type="Proteomes" id="UP000249066">
    <property type="component" value="Unassembled WGS sequence"/>
</dbReference>
<evidence type="ECO:0000313" key="1">
    <source>
        <dbReference type="EMBL" id="PZO87420.1"/>
    </source>
</evidence>
<accession>A0A2W4ZYN9</accession>